<proteinExistence type="predicted"/>
<dbReference type="RefSeq" id="WP_256533032.1">
    <property type="nucleotide sequence ID" value="NZ_CP101824.1"/>
</dbReference>
<reference evidence="1 2" key="1">
    <citation type="journal article" date="2019" name="Int. J. Syst. Evol. Microbiol.">
        <title>The Global Catalogue of Microorganisms (GCM) 10K type strain sequencing project: providing services to taxonomists for standard genome sequencing and annotation.</title>
        <authorList>
            <consortium name="The Broad Institute Genomics Platform"/>
            <consortium name="The Broad Institute Genome Sequencing Center for Infectious Disease"/>
            <person name="Wu L."/>
            <person name="Ma J."/>
        </authorList>
    </citation>
    <scope>NUCLEOTIDE SEQUENCE [LARGE SCALE GENOMIC DNA]</scope>
    <source>
        <strain evidence="1 2">IBRC-M 10256</strain>
    </source>
</reference>
<protein>
    <recommendedName>
        <fullName evidence="3">Polyketide cyclase / dehydrase and lipid transport</fullName>
    </recommendedName>
</protein>
<dbReference type="EMBL" id="JBHSAQ010000013">
    <property type="protein sequence ID" value="MFC3959520.1"/>
    <property type="molecule type" value="Genomic_DNA"/>
</dbReference>
<evidence type="ECO:0008006" key="3">
    <source>
        <dbReference type="Google" id="ProtNLM"/>
    </source>
</evidence>
<dbReference type="AlphaFoldDB" id="A0ABD5NRG5"/>
<gene>
    <name evidence="1" type="ORF">ACFOUR_14245</name>
</gene>
<keyword evidence="2" id="KW-1185">Reference proteome</keyword>
<evidence type="ECO:0000313" key="1">
    <source>
        <dbReference type="EMBL" id="MFC3959520.1"/>
    </source>
</evidence>
<evidence type="ECO:0000313" key="2">
    <source>
        <dbReference type="Proteomes" id="UP001595846"/>
    </source>
</evidence>
<sequence>MPPATYGTGPDAHRRLYRRIHDRLGTQDAFTDVRYVPSRTRPRRVTADVTVTTYVGPRYPTTGARLEIEVSLRHDRNHYWIQWVEPVRDRSCGWHQDSTHEELGACHFQYDRPDGTTEREPASFLDAHPLAVVETRLHELPGRLRERVD</sequence>
<dbReference type="GeneID" id="73902145"/>
<dbReference type="Proteomes" id="UP001595846">
    <property type="component" value="Unassembled WGS sequence"/>
</dbReference>
<comment type="caution">
    <text evidence="1">The sequence shown here is derived from an EMBL/GenBank/DDBJ whole genome shotgun (WGS) entry which is preliminary data.</text>
</comment>
<accession>A0ABD5NRG5</accession>
<name>A0ABD5NRG5_9EURY</name>
<organism evidence="1 2">
    <name type="scientific">Halovivax cerinus</name>
    <dbReference type="NCBI Taxonomy" id="1487865"/>
    <lineage>
        <taxon>Archaea</taxon>
        <taxon>Methanobacteriati</taxon>
        <taxon>Methanobacteriota</taxon>
        <taxon>Stenosarchaea group</taxon>
        <taxon>Halobacteria</taxon>
        <taxon>Halobacteriales</taxon>
        <taxon>Natrialbaceae</taxon>
        <taxon>Halovivax</taxon>
    </lineage>
</organism>